<dbReference type="PANTHER" id="PTHR33096">
    <property type="entry name" value="CXC2 DOMAIN-CONTAINING PROTEIN"/>
    <property type="match status" value="1"/>
</dbReference>
<evidence type="ECO:0000256" key="1">
    <source>
        <dbReference type="SAM" id="MobiDB-lite"/>
    </source>
</evidence>
<protein>
    <recommendedName>
        <fullName evidence="4">CxC1-like cysteine cluster associated with KDZ transposases domain-containing protein</fullName>
    </recommendedName>
</protein>
<keyword evidence="3" id="KW-1185">Reference proteome</keyword>
<accession>A0A6A4HBM3</accession>
<dbReference type="OrthoDB" id="3259803at2759"/>
<dbReference type="PANTHER" id="PTHR33096:SF1">
    <property type="entry name" value="CXC1-LIKE CYSTEINE CLUSTER ASSOCIATED WITH KDZ TRANSPOSASES DOMAIN-CONTAINING PROTEIN"/>
    <property type="match status" value="1"/>
</dbReference>
<dbReference type="InterPro" id="IPR040521">
    <property type="entry name" value="KDZ"/>
</dbReference>
<feature type="compositionally biased region" description="Basic and acidic residues" evidence="1">
    <location>
        <begin position="299"/>
        <end position="310"/>
    </location>
</feature>
<feature type="compositionally biased region" description="Polar residues" evidence="1">
    <location>
        <begin position="199"/>
        <end position="215"/>
    </location>
</feature>
<sequence>MYRGRPASAVSVLASLRWIEQIELWASDCSKAAVQLIRSGLFPCSPIYPTLAVDVRVLDFVRRLCLRIAPNYTAWCSAATDFLAAQGYHLLGDDPLRQCFANSLHWFMSLSDMTKARMNTILQHAREDIIPETSNTPICLSPRAHCGDARPSSTEGERAESRDKSRRRGVTIEEVSDEEVEERESQKHGRESDDEWDPSMSSSPCPQRGRWSTQEASDEDPTEDVGERESYTPLSRPTEYLRSCCPACFGGKCEDVLVQVDACYTQKHSSKAGLQAWKQLVDSVRPQKQPTKPPHKRQKVNEDSDETDHFEKGLRVPKSVLDGCLASFTAADDARIKVSTQFFDVTANMTLLCCHDCALFTVNINTAGEGQHFILATLAKLFKHLPPTVGVHFLYDIGCQLHQSCEKWGFLKPYHTRLSLAVSIFHAFGHQWPCQLIYHPRKCIGYGLFNGEGAERLWHALQLITNFHLIAYGRVAGYYVRMYNLDSQFNFYSEEGLYKLGLWLCRKVLACDEKMKDSEECLRVCGFSEEVLYREWEAQIKAQTKPLPRQHKNKGKSAVEEALRLRKSRDAIQAHVNDLRKRLADPTSEPWEMATVELELETALKSLRKAHLKVTKKEDALGVDAKNQLQHLINSLFLTKKMNARALKTRIRERLQSRKFELDRLERSYRKQRSVEQRINEHTQDSVQRRDPGISELARRYNRLCDDMETLIRQRKAPRNSVAPLKIEMEHLFTLDVDDDIWLDVGIGYEEEGDDTVPPLWLCNEKVRAGIRAMNDRDRCIEEQARLLKERSALQLWFNEEWRVVNAAIEHTVEHQLSLKKREDLAEYRPVHVLGGGIEIVEEAGYEYDMEFEAEADGLLIEHLDSLRITENYRDMQASGTSDL</sequence>
<dbReference type="EMBL" id="ML769526">
    <property type="protein sequence ID" value="KAE9395692.1"/>
    <property type="molecule type" value="Genomic_DNA"/>
</dbReference>
<evidence type="ECO:0000313" key="2">
    <source>
        <dbReference type="EMBL" id="KAE9395692.1"/>
    </source>
</evidence>
<proteinExistence type="predicted"/>
<feature type="region of interest" description="Disordered" evidence="1">
    <location>
        <begin position="284"/>
        <end position="310"/>
    </location>
</feature>
<organism evidence="2 3">
    <name type="scientific">Gymnopus androsaceus JB14</name>
    <dbReference type="NCBI Taxonomy" id="1447944"/>
    <lineage>
        <taxon>Eukaryota</taxon>
        <taxon>Fungi</taxon>
        <taxon>Dikarya</taxon>
        <taxon>Basidiomycota</taxon>
        <taxon>Agaricomycotina</taxon>
        <taxon>Agaricomycetes</taxon>
        <taxon>Agaricomycetidae</taxon>
        <taxon>Agaricales</taxon>
        <taxon>Marasmiineae</taxon>
        <taxon>Omphalotaceae</taxon>
        <taxon>Gymnopus</taxon>
    </lineage>
</organism>
<gene>
    <name evidence="2" type="ORF">BT96DRAFT_958434</name>
</gene>
<feature type="region of interest" description="Disordered" evidence="1">
    <location>
        <begin position="133"/>
        <end position="234"/>
    </location>
</feature>
<dbReference type="AlphaFoldDB" id="A0A6A4HBM3"/>
<evidence type="ECO:0000313" key="3">
    <source>
        <dbReference type="Proteomes" id="UP000799118"/>
    </source>
</evidence>
<name>A0A6A4HBM3_9AGAR</name>
<evidence type="ECO:0008006" key="4">
    <source>
        <dbReference type="Google" id="ProtNLM"/>
    </source>
</evidence>
<reference evidence="2" key="1">
    <citation type="journal article" date="2019" name="Environ. Microbiol.">
        <title>Fungal ecological strategies reflected in gene transcription - a case study of two litter decomposers.</title>
        <authorList>
            <person name="Barbi F."/>
            <person name="Kohler A."/>
            <person name="Barry K."/>
            <person name="Baskaran P."/>
            <person name="Daum C."/>
            <person name="Fauchery L."/>
            <person name="Ihrmark K."/>
            <person name="Kuo A."/>
            <person name="LaButti K."/>
            <person name="Lipzen A."/>
            <person name="Morin E."/>
            <person name="Grigoriev I.V."/>
            <person name="Henrissat B."/>
            <person name="Lindahl B."/>
            <person name="Martin F."/>
        </authorList>
    </citation>
    <scope>NUCLEOTIDE SEQUENCE</scope>
    <source>
        <strain evidence="2">JB14</strain>
    </source>
</reference>
<dbReference type="Proteomes" id="UP000799118">
    <property type="component" value="Unassembled WGS sequence"/>
</dbReference>
<dbReference type="Pfam" id="PF18758">
    <property type="entry name" value="KDZ"/>
    <property type="match status" value="1"/>
</dbReference>